<evidence type="ECO:0000256" key="3">
    <source>
        <dbReference type="ARBA" id="ARBA00022723"/>
    </source>
</evidence>
<evidence type="ECO:0000313" key="7">
    <source>
        <dbReference type="EMBL" id="UZW74874.1"/>
    </source>
</evidence>
<dbReference type="Pfam" id="PF01814">
    <property type="entry name" value="Hemerythrin"/>
    <property type="match status" value="1"/>
</dbReference>
<keyword evidence="2" id="KW-0813">Transport</keyword>
<evidence type="ECO:0000256" key="5">
    <source>
        <dbReference type="SAM" id="Phobius"/>
    </source>
</evidence>
<dbReference type="AlphaFoldDB" id="A0A9E8HI70"/>
<feature type="transmembrane region" description="Helical" evidence="5">
    <location>
        <begin position="34"/>
        <end position="51"/>
    </location>
</feature>
<organism evidence="7 8">
    <name type="scientific">Alkalimarinus sediminis</name>
    <dbReference type="NCBI Taxonomy" id="1632866"/>
    <lineage>
        <taxon>Bacteria</taxon>
        <taxon>Pseudomonadati</taxon>
        <taxon>Pseudomonadota</taxon>
        <taxon>Gammaproteobacteria</taxon>
        <taxon>Alteromonadales</taxon>
        <taxon>Alteromonadaceae</taxon>
        <taxon>Alkalimarinus</taxon>
    </lineage>
</organism>
<dbReference type="Gene3D" id="1.20.120.50">
    <property type="entry name" value="Hemerythrin-like"/>
    <property type="match status" value="1"/>
</dbReference>
<evidence type="ECO:0000256" key="2">
    <source>
        <dbReference type="ARBA" id="ARBA00022621"/>
    </source>
</evidence>
<dbReference type="GO" id="GO:0005344">
    <property type="term" value="F:oxygen carrier activity"/>
    <property type="evidence" value="ECO:0007669"/>
    <property type="project" value="UniProtKB-KW"/>
</dbReference>
<dbReference type="InterPro" id="IPR012827">
    <property type="entry name" value="Hemerythrin_metal-bd"/>
</dbReference>
<dbReference type="GO" id="GO:0046872">
    <property type="term" value="F:metal ion binding"/>
    <property type="evidence" value="ECO:0007669"/>
    <property type="project" value="UniProtKB-KW"/>
</dbReference>
<dbReference type="PANTHER" id="PTHR37164:SF1">
    <property type="entry name" value="BACTERIOHEMERYTHRIN"/>
    <property type="match status" value="1"/>
</dbReference>
<keyword evidence="5" id="KW-0812">Transmembrane</keyword>
<evidence type="ECO:0000256" key="1">
    <source>
        <dbReference type="ARBA" id="ARBA00010587"/>
    </source>
</evidence>
<sequence>MNKKLKAFALAFLLLTLVTGILLGFTLGLTHPLPWVLIVALALVIVLNKKATESQFVTWKDEYSVGIESIDNDHKMLLKLINQLQTSSLYYTGEDFDKAALNELIEYTKFHFSREEKMMEENGYPDFEAHRKQHVNMTDEVVRKVKEYESDSEKTVEDLLDYLKKWLINHINGTDKKYSAFLIEKGVK</sequence>
<reference evidence="7" key="1">
    <citation type="submission" date="2022-07" db="EMBL/GenBank/DDBJ databases">
        <title>Alkalimarinus sp. nov., isolated from gut of a Alitta virens.</title>
        <authorList>
            <person name="Yang A.I."/>
            <person name="Shin N.-R."/>
        </authorList>
    </citation>
    <scope>NUCLEOTIDE SEQUENCE</scope>
    <source>
        <strain evidence="7">FA028</strain>
    </source>
</reference>
<dbReference type="EMBL" id="CP101527">
    <property type="protein sequence ID" value="UZW74874.1"/>
    <property type="molecule type" value="Genomic_DNA"/>
</dbReference>
<comment type="similarity">
    <text evidence="1">Belongs to the hemerythrin family.</text>
</comment>
<evidence type="ECO:0000259" key="6">
    <source>
        <dbReference type="Pfam" id="PF01814"/>
    </source>
</evidence>
<dbReference type="PROSITE" id="PS00550">
    <property type="entry name" value="HEMERYTHRINS"/>
    <property type="match status" value="1"/>
</dbReference>
<dbReference type="CDD" id="cd12107">
    <property type="entry name" value="Hemerythrin"/>
    <property type="match status" value="1"/>
</dbReference>
<dbReference type="KEGG" id="asem:NNL22_17920"/>
<protein>
    <submittedName>
        <fullName evidence="7">Bacteriohemerythrin</fullName>
    </submittedName>
</protein>
<dbReference type="NCBIfam" id="NF033749">
    <property type="entry name" value="bact_hemeryth"/>
    <property type="match status" value="1"/>
</dbReference>
<feature type="domain" description="Hemerythrin-like" evidence="6">
    <location>
        <begin position="66"/>
        <end position="179"/>
    </location>
</feature>
<proteinExistence type="inferred from homology"/>
<dbReference type="SUPFAM" id="SSF47188">
    <property type="entry name" value="Hemerythrin-like"/>
    <property type="match status" value="1"/>
</dbReference>
<dbReference type="InterPro" id="IPR012312">
    <property type="entry name" value="Hemerythrin-like"/>
</dbReference>
<dbReference type="NCBIfam" id="TIGR02481">
    <property type="entry name" value="hemeryth_dom"/>
    <property type="match status" value="1"/>
</dbReference>
<dbReference type="InterPro" id="IPR035938">
    <property type="entry name" value="Hemerythrin-like_sf"/>
</dbReference>
<keyword evidence="2" id="KW-0561">Oxygen transport</keyword>
<keyword evidence="5" id="KW-0472">Membrane</keyword>
<keyword evidence="5" id="KW-1133">Transmembrane helix</keyword>
<dbReference type="RefSeq" id="WP_251810301.1">
    <property type="nucleotide sequence ID" value="NZ_CP101527.1"/>
</dbReference>
<accession>A0A9E8HI70</accession>
<name>A0A9E8HI70_9ALTE</name>
<gene>
    <name evidence="7" type="ORF">NNL22_17920</name>
</gene>
<dbReference type="PANTHER" id="PTHR37164">
    <property type="entry name" value="BACTERIOHEMERYTHRIN"/>
    <property type="match status" value="1"/>
</dbReference>
<dbReference type="Proteomes" id="UP001164472">
    <property type="component" value="Chromosome"/>
</dbReference>
<keyword evidence="4" id="KW-0408">Iron</keyword>
<dbReference type="InterPro" id="IPR016131">
    <property type="entry name" value="Haemerythrin_Fe_BS"/>
</dbReference>
<keyword evidence="8" id="KW-1185">Reference proteome</keyword>
<evidence type="ECO:0000256" key="4">
    <source>
        <dbReference type="ARBA" id="ARBA00023004"/>
    </source>
</evidence>
<keyword evidence="3" id="KW-0479">Metal-binding</keyword>
<dbReference type="InterPro" id="IPR050669">
    <property type="entry name" value="Hemerythrin"/>
</dbReference>
<evidence type="ECO:0000313" key="8">
    <source>
        <dbReference type="Proteomes" id="UP001164472"/>
    </source>
</evidence>